<dbReference type="Proteomes" id="UP001212841">
    <property type="component" value="Unassembled WGS sequence"/>
</dbReference>
<comment type="caution">
    <text evidence="1">The sequence shown here is derived from an EMBL/GenBank/DDBJ whole genome shotgun (WGS) entry which is preliminary data.</text>
</comment>
<name>A0AAD5SHA7_9FUNG</name>
<gene>
    <name evidence="1" type="ORF">HK097_010784</name>
</gene>
<evidence type="ECO:0000313" key="2">
    <source>
        <dbReference type="Proteomes" id="UP001212841"/>
    </source>
</evidence>
<accession>A0AAD5SHA7</accession>
<keyword evidence="2" id="KW-1185">Reference proteome</keyword>
<evidence type="ECO:0000313" key="1">
    <source>
        <dbReference type="EMBL" id="KAJ3055358.1"/>
    </source>
</evidence>
<dbReference type="EMBL" id="JADGJD010000083">
    <property type="protein sequence ID" value="KAJ3055358.1"/>
    <property type="molecule type" value="Genomic_DNA"/>
</dbReference>
<sequence>MTPDELGVAENGRDALEKWGVAYLVDEAHTRAPGVGPESPQISQSITIIVHRLPKVISDRCIAEPMLVKGILLETGRGIMSEGNKETGRQPDARNLTVPKALFAVLCSKACRSHFSARTADRA</sequence>
<organism evidence="1 2">
    <name type="scientific">Rhizophlyctis rosea</name>
    <dbReference type="NCBI Taxonomy" id="64517"/>
    <lineage>
        <taxon>Eukaryota</taxon>
        <taxon>Fungi</taxon>
        <taxon>Fungi incertae sedis</taxon>
        <taxon>Chytridiomycota</taxon>
        <taxon>Chytridiomycota incertae sedis</taxon>
        <taxon>Chytridiomycetes</taxon>
        <taxon>Rhizophlyctidales</taxon>
        <taxon>Rhizophlyctidaceae</taxon>
        <taxon>Rhizophlyctis</taxon>
    </lineage>
</organism>
<protein>
    <submittedName>
        <fullName evidence="1">Uncharacterized protein</fullName>
    </submittedName>
</protein>
<proteinExistence type="predicted"/>
<reference evidence="1" key="1">
    <citation type="submission" date="2020-05" db="EMBL/GenBank/DDBJ databases">
        <title>Phylogenomic resolution of chytrid fungi.</title>
        <authorList>
            <person name="Stajich J.E."/>
            <person name="Amses K."/>
            <person name="Simmons R."/>
            <person name="Seto K."/>
            <person name="Myers J."/>
            <person name="Bonds A."/>
            <person name="Quandt C.A."/>
            <person name="Barry K."/>
            <person name="Liu P."/>
            <person name="Grigoriev I."/>
            <person name="Longcore J.E."/>
            <person name="James T.Y."/>
        </authorList>
    </citation>
    <scope>NUCLEOTIDE SEQUENCE</scope>
    <source>
        <strain evidence="1">JEL0318</strain>
    </source>
</reference>
<dbReference type="AlphaFoldDB" id="A0AAD5SHA7"/>